<evidence type="ECO:0000313" key="5">
    <source>
        <dbReference type="Proteomes" id="UP000271603"/>
    </source>
</evidence>
<evidence type="ECO:0000313" key="1">
    <source>
        <dbReference type="EMBL" id="MBH1929695.1"/>
    </source>
</evidence>
<organism evidence="3 6">
    <name type="scientific">Serratia rubidaea</name>
    <name type="common">Serratia marinorubra</name>
    <dbReference type="NCBI Taxonomy" id="61652"/>
    <lineage>
        <taxon>Bacteria</taxon>
        <taxon>Pseudomonadati</taxon>
        <taxon>Pseudomonadota</taxon>
        <taxon>Gammaproteobacteria</taxon>
        <taxon>Enterobacterales</taxon>
        <taxon>Yersiniaceae</taxon>
        <taxon>Serratia</taxon>
    </lineage>
</organism>
<evidence type="ECO:0000313" key="2">
    <source>
        <dbReference type="EMBL" id="VEA68031.1"/>
    </source>
</evidence>
<evidence type="ECO:0000313" key="8">
    <source>
        <dbReference type="Proteomes" id="UP000624159"/>
    </source>
</evidence>
<sequence>MATIKAVNHQQAETLIRSGTAKKIELAYDIGSDDFFQLATLWCDRGAKITKGKEHFVVSLKGFRIPPND</sequence>
<reference evidence="1 8" key="2">
    <citation type="submission" date="2020-11" db="EMBL/GenBank/DDBJ databases">
        <title>Enhanced detection system for hospital associated transmission using whole genome sequencing surveillance.</title>
        <authorList>
            <person name="Harrison L.H."/>
            <person name="Van Tyne D."/>
            <person name="Marsh J.W."/>
            <person name="Griffith M.P."/>
            <person name="Snyder D.J."/>
            <person name="Cooper V.S."/>
            <person name="Mustapha M."/>
        </authorList>
    </citation>
    <scope>NUCLEOTIDE SEQUENCE [LARGE SCALE GENOMIC DNA]</scope>
    <source>
        <strain evidence="1 8">SER00230</strain>
    </source>
</reference>
<evidence type="ECO:0000313" key="4">
    <source>
        <dbReference type="EMBL" id="VTP64518.1"/>
    </source>
</evidence>
<dbReference type="Proteomes" id="UP000281904">
    <property type="component" value="Chromosome"/>
</dbReference>
<dbReference type="EMBL" id="LR590463">
    <property type="protein sequence ID" value="VTP64518.1"/>
    <property type="molecule type" value="Genomic_DNA"/>
</dbReference>
<accession>A0A126VIJ1</accession>
<evidence type="ECO:0000313" key="6">
    <source>
        <dbReference type="Proteomes" id="UP000281904"/>
    </source>
</evidence>
<dbReference type="EMBL" id="LR134155">
    <property type="protein sequence ID" value="VEA68031.1"/>
    <property type="molecule type" value="Genomic_DNA"/>
</dbReference>
<dbReference type="Proteomes" id="UP000307968">
    <property type="component" value="Chromosome"/>
</dbReference>
<evidence type="ECO:0000313" key="3">
    <source>
        <dbReference type="EMBL" id="VEI68482.1"/>
    </source>
</evidence>
<dbReference type="Proteomes" id="UP000271603">
    <property type="component" value="Chromosome"/>
</dbReference>
<dbReference type="RefSeq" id="WP_054307896.1">
    <property type="nucleotide sequence ID" value="NZ_CAMIPJ010000001.1"/>
</dbReference>
<dbReference type="GeneID" id="61766445"/>
<name>A0A126VIJ1_SERRU</name>
<keyword evidence="8" id="KW-1185">Reference proteome</keyword>
<protein>
    <submittedName>
        <fullName evidence="3">Uncharacterized protein</fullName>
    </submittedName>
</protein>
<reference evidence="5 6" key="1">
    <citation type="submission" date="2018-12" db="EMBL/GenBank/DDBJ databases">
        <authorList>
            <consortium name="Pathogen Informatics"/>
        </authorList>
    </citation>
    <scope>NUCLEOTIDE SEQUENCE [LARGE SCALE GENOMIC DNA]</scope>
    <source>
        <strain evidence="3 6">NCTC10036</strain>
        <strain evidence="4 7">NCTC12971</strain>
        <strain evidence="2 5">NCTC9419</strain>
    </source>
</reference>
<dbReference type="EMBL" id="LR134493">
    <property type="protein sequence ID" value="VEI68482.1"/>
    <property type="molecule type" value="Genomic_DNA"/>
</dbReference>
<dbReference type="EMBL" id="JADULK010000003">
    <property type="protein sequence ID" value="MBH1929695.1"/>
    <property type="molecule type" value="Genomic_DNA"/>
</dbReference>
<dbReference type="KEGG" id="srz:AXX16_2204"/>
<dbReference type="AlphaFoldDB" id="A0A126VIJ1"/>
<evidence type="ECO:0000313" key="7">
    <source>
        <dbReference type="Proteomes" id="UP000307968"/>
    </source>
</evidence>
<gene>
    <name evidence="1" type="ORF">I5U13_08475</name>
    <name evidence="3" type="ORF">NCTC10036_03326</name>
    <name evidence="4" type="ORF">NCTC12971_03600</name>
    <name evidence="2" type="ORF">NCTC9419_00230</name>
</gene>
<dbReference type="Proteomes" id="UP000624159">
    <property type="component" value="Unassembled WGS sequence"/>
</dbReference>
<proteinExistence type="predicted"/>